<dbReference type="Pfam" id="PF13855">
    <property type="entry name" value="LRR_8"/>
    <property type="match status" value="1"/>
</dbReference>
<dbReference type="GeneID" id="14869970"/>
<dbReference type="SMART" id="SM00369">
    <property type="entry name" value="LRR_TYP"/>
    <property type="match status" value="7"/>
</dbReference>
<evidence type="ECO:0000256" key="1">
    <source>
        <dbReference type="ARBA" id="ARBA00022614"/>
    </source>
</evidence>
<feature type="region of interest" description="Disordered" evidence="3">
    <location>
        <begin position="379"/>
        <end position="399"/>
    </location>
</feature>
<dbReference type="OrthoDB" id="676979at2759"/>
<name>F4Q4T4_CACFS</name>
<dbReference type="RefSeq" id="XP_004356364.1">
    <property type="nucleotide sequence ID" value="XM_004356311.1"/>
</dbReference>
<dbReference type="InterPro" id="IPR055414">
    <property type="entry name" value="LRR_R13L4/SHOC2-like"/>
</dbReference>
<sequence>MNILYTNSEFLLSQRKRCSLNSKMGGNLSSDLKSSKYRKREIVDLRKMEIDKLPPTIGALLCKELLLAENDLTTLPEEIGKLSNVQVLDVSKNRITSIPLEIEELSHMVSLTELDLKVNPPLSYVPSLANLRQLKKLSIRNLQISHLPMGVGLLSELQELDMRDNPQLKEVPYDIGTLINLQRLDLFGNNMRIIPREIGNLINLQSLDLRQNQLLIDNIPQELGRLVNLKKLSLSGNRLVALPAEVCTLTNLKELECANNQLQALPNEIGQLVALTKVNFSANKLTTLPASIGDLVELQLADFKSNEIADLPETLGGWKNVTKIDLSHNMLTELPWELGQLEGTLTILDVGHNPLTIPPNPIVIKGTEAIVQWLKKNEKEGRKGKVSGLEIQQDDDKKK</sequence>
<feature type="domain" description="Disease resistance R13L4/SHOC-2-like LRR" evidence="4">
    <location>
        <begin position="126"/>
        <end position="233"/>
    </location>
</feature>
<evidence type="ECO:0000259" key="4">
    <source>
        <dbReference type="Pfam" id="PF23598"/>
    </source>
</evidence>
<dbReference type="SUPFAM" id="SSF52058">
    <property type="entry name" value="L domain-like"/>
    <property type="match status" value="1"/>
</dbReference>
<dbReference type="InterPro" id="IPR001611">
    <property type="entry name" value="Leu-rich_rpt"/>
</dbReference>
<evidence type="ECO:0000313" key="6">
    <source>
        <dbReference type="Proteomes" id="UP000007797"/>
    </source>
</evidence>
<dbReference type="InterPro" id="IPR032675">
    <property type="entry name" value="LRR_dom_sf"/>
</dbReference>
<dbReference type="GO" id="GO:0005737">
    <property type="term" value="C:cytoplasm"/>
    <property type="evidence" value="ECO:0007669"/>
    <property type="project" value="TreeGrafter"/>
</dbReference>
<dbReference type="KEGG" id="dfa:DFA_08881"/>
<dbReference type="Proteomes" id="UP000007797">
    <property type="component" value="Unassembled WGS sequence"/>
</dbReference>
<dbReference type="Pfam" id="PF23598">
    <property type="entry name" value="LRR_14"/>
    <property type="match status" value="1"/>
</dbReference>
<dbReference type="AlphaFoldDB" id="F4Q4T4"/>
<dbReference type="InterPro" id="IPR050216">
    <property type="entry name" value="LRR_domain-containing"/>
</dbReference>
<dbReference type="PROSITE" id="PS51450">
    <property type="entry name" value="LRR"/>
    <property type="match status" value="1"/>
</dbReference>
<dbReference type="SMART" id="SM00365">
    <property type="entry name" value="LRR_SD22"/>
    <property type="match status" value="3"/>
</dbReference>
<dbReference type="OMA" id="VIDKRHC"/>
<dbReference type="PANTHER" id="PTHR48051:SF1">
    <property type="entry name" value="RAS SUPPRESSOR PROTEIN 1"/>
    <property type="match status" value="1"/>
</dbReference>
<accession>F4Q4T4</accession>
<keyword evidence="6" id="KW-1185">Reference proteome</keyword>
<dbReference type="EMBL" id="GL883021">
    <property type="protein sequence ID" value="EGG17880.1"/>
    <property type="molecule type" value="Genomic_DNA"/>
</dbReference>
<dbReference type="STRING" id="1054147.F4Q4T4"/>
<reference evidence="6" key="1">
    <citation type="journal article" date="2011" name="Genome Res.">
        <title>Phylogeny-wide analysis of social amoeba genomes highlights ancient origins for complex intercellular communication.</title>
        <authorList>
            <person name="Heidel A.J."/>
            <person name="Lawal H.M."/>
            <person name="Felder M."/>
            <person name="Schilde C."/>
            <person name="Helps N.R."/>
            <person name="Tunggal B."/>
            <person name="Rivero F."/>
            <person name="John U."/>
            <person name="Schleicher M."/>
            <person name="Eichinger L."/>
            <person name="Platzer M."/>
            <person name="Noegel A.A."/>
            <person name="Schaap P."/>
            <person name="Gloeckner G."/>
        </authorList>
    </citation>
    <scope>NUCLEOTIDE SEQUENCE [LARGE SCALE GENOMIC DNA]</scope>
    <source>
        <strain evidence="6">SH3</strain>
    </source>
</reference>
<dbReference type="InterPro" id="IPR003591">
    <property type="entry name" value="Leu-rich_rpt_typical-subtyp"/>
</dbReference>
<dbReference type="PANTHER" id="PTHR48051">
    <property type="match status" value="1"/>
</dbReference>
<proteinExistence type="predicted"/>
<organism evidence="5 6">
    <name type="scientific">Cavenderia fasciculata</name>
    <name type="common">Slime mold</name>
    <name type="synonym">Dictyostelium fasciculatum</name>
    <dbReference type="NCBI Taxonomy" id="261658"/>
    <lineage>
        <taxon>Eukaryota</taxon>
        <taxon>Amoebozoa</taxon>
        <taxon>Evosea</taxon>
        <taxon>Eumycetozoa</taxon>
        <taxon>Dictyostelia</taxon>
        <taxon>Acytosteliales</taxon>
        <taxon>Cavenderiaceae</taxon>
        <taxon>Cavenderia</taxon>
    </lineage>
</organism>
<evidence type="ECO:0000256" key="2">
    <source>
        <dbReference type="ARBA" id="ARBA00022737"/>
    </source>
</evidence>
<dbReference type="Gene3D" id="3.80.10.10">
    <property type="entry name" value="Ribonuclease Inhibitor"/>
    <property type="match status" value="2"/>
</dbReference>
<keyword evidence="1" id="KW-0433">Leucine-rich repeat</keyword>
<gene>
    <name evidence="5" type="primary">lrrA</name>
    <name evidence="5" type="ORF">DFA_08881</name>
</gene>
<evidence type="ECO:0000313" key="5">
    <source>
        <dbReference type="EMBL" id="EGG17880.1"/>
    </source>
</evidence>
<evidence type="ECO:0000256" key="3">
    <source>
        <dbReference type="SAM" id="MobiDB-lite"/>
    </source>
</evidence>
<keyword evidence="2" id="KW-0677">Repeat</keyword>
<dbReference type="Pfam" id="PF00560">
    <property type="entry name" value="LRR_1"/>
    <property type="match status" value="1"/>
</dbReference>
<protein>
    <submittedName>
        <fullName evidence="5">Leucine-rich repeat-containing protein</fullName>
    </submittedName>
</protein>